<evidence type="ECO:0000313" key="1">
    <source>
        <dbReference type="EMBL" id="BAN91021.1"/>
    </source>
</evidence>
<dbReference type="OrthoDB" id="21364at2157"/>
<reference evidence="1 2" key="1">
    <citation type="journal article" date="2013" name="Appl. Environ. Microbiol.">
        <title>Variation of the Virus-Related Elements within Syntenic Genomes of the Hyperthermophilic Archaeon Aeropyrum.</title>
        <authorList>
            <person name="Daifuku T."/>
            <person name="Yoshida T."/>
            <person name="Kitamura T."/>
            <person name="Kawaichi S."/>
            <person name="Inoue T."/>
            <person name="Nomura K."/>
            <person name="Yoshida Y."/>
            <person name="Kuno S."/>
            <person name="Sako Y."/>
        </authorList>
    </citation>
    <scope>NUCLEOTIDE SEQUENCE [LARGE SCALE GENOMIC DNA]</scope>
    <source>
        <strain evidence="1 2">SY1</strain>
    </source>
</reference>
<proteinExistence type="predicted"/>
<dbReference type="GeneID" id="17110747"/>
<name>U3TEY9_9CREN</name>
<protein>
    <submittedName>
        <fullName evidence="1">Uncharacterized protein</fullName>
    </submittedName>
</protein>
<keyword evidence="2" id="KW-1185">Reference proteome</keyword>
<dbReference type="KEGG" id="acj:ACAM_1552"/>
<dbReference type="eggNOG" id="arCOG04326">
    <property type="taxonomic scope" value="Archaea"/>
</dbReference>
<accession>U3TEY9</accession>
<evidence type="ECO:0000313" key="2">
    <source>
        <dbReference type="Proteomes" id="UP000016887"/>
    </source>
</evidence>
<sequence>MGCKKPVKIFISDHASGVKRVFIAYLHPRGCMGASSTHLDIPEDALRGTIIGAIALSRGAKIRVSTIDGCFKLEYQDFPPVVMCVEGVEPKRGVGYVKRRERGRIYLSLPCLHT</sequence>
<gene>
    <name evidence="1" type="ORF">ACAM_1552</name>
</gene>
<dbReference type="EMBL" id="AP012489">
    <property type="protein sequence ID" value="BAN91021.1"/>
    <property type="molecule type" value="Genomic_DNA"/>
</dbReference>
<dbReference type="RefSeq" id="WP_022542287.1">
    <property type="nucleotide sequence ID" value="NC_022521.1"/>
</dbReference>
<organism evidence="1 2">
    <name type="scientific">Aeropyrum camini SY1 = JCM 12091</name>
    <dbReference type="NCBI Taxonomy" id="1198449"/>
    <lineage>
        <taxon>Archaea</taxon>
        <taxon>Thermoproteota</taxon>
        <taxon>Thermoprotei</taxon>
        <taxon>Desulfurococcales</taxon>
        <taxon>Desulfurococcaceae</taxon>
        <taxon>Aeropyrum</taxon>
    </lineage>
</organism>
<dbReference type="AlphaFoldDB" id="U3TEY9"/>
<dbReference type="Proteomes" id="UP000016887">
    <property type="component" value="Chromosome"/>
</dbReference>